<sequence>MGFPLACYSELLLPRALLRVLLLLGYLRRLLLVAFDAVGLGDLLDADLPSAPANSSRQSTRPLLSIERALPAVRYDELEAEVRRRADADGCAVCLCEFERGDEVRRLSNCRHVFHRGCLDRWVIEHEQSTCPLCRTQLVTAVAPGGVGVPDSYYDEYCYYACIASPTQVFLQQLLSSSYS</sequence>
<keyword evidence="5" id="KW-0732">Signal</keyword>
<feature type="signal peptide" evidence="5">
    <location>
        <begin position="1"/>
        <end position="32"/>
    </location>
</feature>
<dbReference type="GO" id="GO:0061630">
    <property type="term" value="F:ubiquitin protein ligase activity"/>
    <property type="evidence" value="ECO:0007669"/>
    <property type="project" value="TreeGrafter"/>
</dbReference>
<dbReference type="PANTHER" id="PTHR45969">
    <property type="entry name" value="RING ZINC FINGER PROTEIN-RELATED"/>
    <property type="match status" value="1"/>
</dbReference>
<evidence type="ECO:0000256" key="5">
    <source>
        <dbReference type="SAM" id="SignalP"/>
    </source>
</evidence>
<proteinExistence type="predicted"/>
<reference evidence="7 8" key="1">
    <citation type="submission" date="2023-10" db="EMBL/GenBank/DDBJ databases">
        <title>Chromosome-scale genome assembly provides insights into flower coloration mechanisms of Canna indica.</title>
        <authorList>
            <person name="Li C."/>
        </authorList>
    </citation>
    <scope>NUCLEOTIDE SEQUENCE [LARGE SCALE GENOMIC DNA]</scope>
    <source>
        <tissue evidence="7">Flower</tissue>
    </source>
</reference>
<keyword evidence="1" id="KW-0479">Metal-binding</keyword>
<name>A0AAQ3K252_9LILI</name>
<dbReference type="InterPro" id="IPR013083">
    <property type="entry name" value="Znf_RING/FYVE/PHD"/>
</dbReference>
<evidence type="ECO:0000313" key="8">
    <source>
        <dbReference type="Proteomes" id="UP001327560"/>
    </source>
</evidence>
<evidence type="ECO:0000256" key="1">
    <source>
        <dbReference type="ARBA" id="ARBA00022723"/>
    </source>
</evidence>
<dbReference type="PROSITE" id="PS50089">
    <property type="entry name" value="ZF_RING_2"/>
    <property type="match status" value="1"/>
</dbReference>
<dbReference type="AlphaFoldDB" id="A0AAQ3K252"/>
<keyword evidence="2 4" id="KW-0863">Zinc-finger</keyword>
<keyword evidence="3" id="KW-0862">Zinc</keyword>
<dbReference type="Pfam" id="PF13639">
    <property type="entry name" value="zf-RING_2"/>
    <property type="match status" value="1"/>
</dbReference>
<evidence type="ECO:0000313" key="7">
    <source>
        <dbReference type="EMBL" id="WOK98741.1"/>
    </source>
</evidence>
<dbReference type="GO" id="GO:0008270">
    <property type="term" value="F:zinc ion binding"/>
    <property type="evidence" value="ECO:0007669"/>
    <property type="project" value="UniProtKB-KW"/>
</dbReference>
<dbReference type="Gene3D" id="3.30.40.10">
    <property type="entry name" value="Zinc/RING finger domain, C3HC4 (zinc finger)"/>
    <property type="match status" value="1"/>
</dbReference>
<dbReference type="InterPro" id="IPR001841">
    <property type="entry name" value="Znf_RING"/>
</dbReference>
<dbReference type="GO" id="GO:0016567">
    <property type="term" value="P:protein ubiquitination"/>
    <property type="evidence" value="ECO:0007669"/>
    <property type="project" value="TreeGrafter"/>
</dbReference>
<dbReference type="SUPFAM" id="SSF57850">
    <property type="entry name" value="RING/U-box"/>
    <property type="match status" value="1"/>
</dbReference>
<dbReference type="Proteomes" id="UP001327560">
    <property type="component" value="Chromosome 2"/>
</dbReference>
<organism evidence="7 8">
    <name type="scientific">Canna indica</name>
    <name type="common">Indian-shot</name>
    <dbReference type="NCBI Taxonomy" id="4628"/>
    <lineage>
        <taxon>Eukaryota</taxon>
        <taxon>Viridiplantae</taxon>
        <taxon>Streptophyta</taxon>
        <taxon>Embryophyta</taxon>
        <taxon>Tracheophyta</taxon>
        <taxon>Spermatophyta</taxon>
        <taxon>Magnoliopsida</taxon>
        <taxon>Liliopsida</taxon>
        <taxon>Zingiberales</taxon>
        <taxon>Cannaceae</taxon>
        <taxon>Canna</taxon>
    </lineage>
</organism>
<dbReference type="SMART" id="SM00184">
    <property type="entry name" value="RING"/>
    <property type="match status" value="1"/>
</dbReference>
<evidence type="ECO:0000256" key="4">
    <source>
        <dbReference type="PROSITE-ProRule" id="PRU00175"/>
    </source>
</evidence>
<evidence type="ECO:0000256" key="2">
    <source>
        <dbReference type="ARBA" id="ARBA00022771"/>
    </source>
</evidence>
<feature type="domain" description="RING-type" evidence="6">
    <location>
        <begin position="91"/>
        <end position="135"/>
    </location>
</feature>
<feature type="chain" id="PRO_5043017665" evidence="5">
    <location>
        <begin position="33"/>
        <end position="180"/>
    </location>
</feature>
<gene>
    <name evidence="7" type="ORF">Cni_G07453</name>
</gene>
<evidence type="ECO:0000256" key="3">
    <source>
        <dbReference type="ARBA" id="ARBA00022833"/>
    </source>
</evidence>
<dbReference type="PANTHER" id="PTHR45969:SF33">
    <property type="entry name" value="RING ZINC FINGER PROTEIN-RELATED"/>
    <property type="match status" value="1"/>
</dbReference>
<protein>
    <submittedName>
        <fullName evidence="7">E3 ubiquitin-protein ligase</fullName>
    </submittedName>
</protein>
<accession>A0AAQ3K252</accession>
<keyword evidence="8" id="KW-1185">Reference proteome</keyword>
<evidence type="ECO:0000259" key="6">
    <source>
        <dbReference type="PROSITE" id="PS50089"/>
    </source>
</evidence>
<dbReference type="EMBL" id="CP136891">
    <property type="protein sequence ID" value="WOK98741.1"/>
    <property type="molecule type" value="Genomic_DNA"/>
</dbReference>